<dbReference type="EMBL" id="CADIKI010000045">
    <property type="protein sequence ID" value="CAB3810801.1"/>
    <property type="molecule type" value="Genomic_DNA"/>
</dbReference>
<sequence>MPYASIEIAGSTISEMFYGYRRWFFVRGDMVVRTVTDAHDHSSKLQYLYVVTAAELRQRLEMTGFTRASLERDFNRYADKVENFTKLPYRADTPDVASRRADTVRRANLDDWLAALKASHRLDGAGDGKFAEPYQASNDFVDIDLLADSISNCWMSLPGGPNDARDRGSSDTLLQINSLAFPCTSLECAAVAILELAPCNAECVLDVSSLVKEGMVYCFDDLAEQAGVVSGAYTPFPHSPEKPTLDLYRLAVLYDDI</sequence>
<accession>A0A6J5H1K1</accession>
<name>A0A6J5H1K1_9BURK</name>
<feature type="domain" description="HEPN/Toprim N-terminal" evidence="1">
    <location>
        <begin position="3"/>
        <end position="225"/>
    </location>
</feature>
<dbReference type="InterPro" id="IPR041487">
    <property type="entry name" value="HEPN/Toprim-NTD1"/>
</dbReference>
<evidence type="ECO:0000313" key="3">
    <source>
        <dbReference type="Proteomes" id="UP000494252"/>
    </source>
</evidence>
<dbReference type="AlphaFoldDB" id="A0A6J5H1K1"/>
<protein>
    <recommendedName>
        <fullName evidence="1">HEPN/Toprim N-terminal domain-containing protein</fullName>
    </recommendedName>
</protein>
<organism evidence="2 3">
    <name type="scientific">Paraburkholderia fynbosensis</name>
    <dbReference type="NCBI Taxonomy" id="1200993"/>
    <lineage>
        <taxon>Bacteria</taxon>
        <taxon>Pseudomonadati</taxon>
        <taxon>Pseudomonadota</taxon>
        <taxon>Betaproteobacteria</taxon>
        <taxon>Burkholderiales</taxon>
        <taxon>Burkholderiaceae</taxon>
        <taxon>Paraburkholderia</taxon>
    </lineage>
</organism>
<dbReference type="Proteomes" id="UP000494252">
    <property type="component" value="Unassembled WGS sequence"/>
</dbReference>
<evidence type="ECO:0000313" key="2">
    <source>
        <dbReference type="EMBL" id="CAB3810801.1"/>
    </source>
</evidence>
<gene>
    <name evidence="2" type="ORF">LMG27177_07478</name>
</gene>
<dbReference type="Pfam" id="PF18871">
    <property type="entry name" value="HEPN_Toprim_N"/>
    <property type="match status" value="1"/>
</dbReference>
<dbReference type="RefSeq" id="WP_175166386.1">
    <property type="nucleotide sequence ID" value="NZ_CADIKI010000045.1"/>
</dbReference>
<reference evidence="2 3" key="1">
    <citation type="submission" date="2020-04" db="EMBL/GenBank/DDBJ databases">
        <authorList>
            <person name="De Canck E."/>
        </authorList>
    </citation>
    <scope>NUCLEOTIDE SEQUENCE [LARGE SCALE GENOMIC DNA]</scope>
    <source>
        <strain evidence="2 3">LMG 27177</strain>
    </source>
</reference>
<keyword evidence="3" id="KW-1185">Reference proteome</keyword>
<evidence type="ECO:0000259" key="1">
    <source>
        <dbReference type="Pfam" id="PF18871"/>
    </source>
</evidence>
<proteinExistence type="predicted"/>